<feature type="signal peptide" evidence="2">
    <location>
        <begin position="1"/>
        <end position="24"/>
    </location>
</feature>
<dbReference type="AlphaFoldDB" id="A0A5J5FS19"/>
<organism evidence="4 5">
    <name type="scientific">Affinibrenneria salicis</name>
    <dbReference type="NCBI Taxonomy" id="2590031"/>
    <lineage>
        <taxon>Bacteria</taxon>
        <taxon>Pseudomonadati</taxon>
        <taxon>Pseudomonadota</taxon>
        <taxon>Gammaproteobacteria</taxon>
        <taxon>Enterobacterales</taxon>
        <taxon>Pectobacteriaceae</taxon>
        <taxon>Affinibrenneria</taxon>
    </lineage>
</organism>
<dbReference type="SUPFAM" id="SSF53474">
    <property type="entry name" value="alpha/beta-Hydrolases"/>
    <property type="match status" value="1"/>
</dbReference>
<dbReference type="GO" id="GO:0004252">
    <property type="term" value="F:serine-type endopeptidase activity"/>
    <property type="evidence" value="ECO:0007669"/>
    <property type="project" value="InterPro"/>
</dbReference>
<proteinExistence type="predicted"/>
<dbReference type="Proteomes" id="UP000335415">
    <property type="component" value="Unassembled WGS sequence"/>
</dbReference>
<dbReference type="GO" id="GO:0052689">
    <property type="term" value="F:carboxylic ester hydrolase activity"/>
    <property type="evidence" value="ECO:0007669"/>
    <property type="project" value="TreeGrafter"/>
</dbReference>
<dbReference type="InterPro" id="IPR029058">
    <property type="entry name" value="AB_hydrolase_fold"/>
</dbReference>
<keyword evidence="2" id="KW-0732">Signal</keyword>
<dbReference type="PANTHER" id="PTHR43265">
    <property type="entry name" value="ESTERASE ESTD"/>
    <property type="match status" value="1"/>
</dbReference>
<evidence type="ECO:0000259" key="3">
    <source>
        <dbReference type="Pfam" id="PF12146"/>
    </source>
</evidence>
<protein>
    <submittedName>
        <fullName evidence="4">Lysophospholipase</fullName>
    </submittedName>
</protein>
<dbReference type="OrthoDB" id="9809549at2"/>
<sequence length="452" mass="49512">MFGKRNIAGILSLLIFLSAHSISAAETPLSLSEKQHEEQQCLTETGNIISWLKSDSGSIDRSGWSASLNQALSNEKLDSVKAMLSNYGKLTRSDKIQSMGGAHRFSTRIHYQKSDVLLFSLCDSRGDLSGFRIIPAQESDKKTMSPDFRIKDVIIPGEKGAPPLNATVLLPSQKIRAVSVLIPGSGATDRNETQGEVAPFLDLANGLASAGIASVRFDKRTLSSPGSFIGKAYAPEDEVIDDAVTAARYIASEQGVDGAPLLLIGHSQGGVFIARIASRLKNDVSGLILLATPADADIALRAVRQLHTLQRAFPANHAKYEAQIEALNGQINNWQAHKTQGIDTPPYPFHLPASYLASLETINPTDEVRRLGLPTLVMQGGQDYKVLEEDYHRWQQALSPLGERARFKFYPALDHNFMNIKQRAEHPQFSDVVIKDIIEWVRAVPKKQPTLS</sequence>
<feature type="domain" description="Serine aminopeptidase S33" evidence="3">
    <location>
        <begin position="200"/>
        <end position="419"/>
    </location>
</feature>
<name>A0A5J5FS19_9GAMM</name>
<dbReference type="InterPro" id="IPR002471">
    <property type="entry name" value="Pept_S9_AS"/>
</dbReference>
<dbReference type="PANTHER" id="PTHR43265:SF1">
    <property type="entry name" value="ESTERASE ESTD"/>
    <property type="match status" value="1"/>
</dbReference>
<dbReference type="GO" id="GO:0006508">
    <property type="term" value="P:proteolysis"/>
    <property type="evidence" value="ECO:0007669"/>
    <property type="project" value="InterPro"/>
</dbReference>
<evidence type="ECO:0000313" key="5">
    <source>
        <dbReference type="Proteomes" id="UP000335415"/>
    </source>
</evidence>
<accession>A0A5J5FS19</accession>
<comment type="caution">
    <text evidence="4">The sequence shown here is derived from an EMBL/GenBank/DDBJ whole genome shotgun (WGS) entry which is preliminary data.</text>
</comment>
<evidence type="ECO:0000256" key="1">
    <source>
        <dbReference type="ARBA" id="ARBA00022801"/>
    </source>
</evidence>
<dbReference type="Gene3D" id="3.40.50.1820">
    <property type="entry name" value="alpha/beta hydrolase"/>
    <property type="match status" value="1"/>
</dbReference>
<keyword evidence="1" id="KW-0378">Hydrolase</keyword>
<feature type="chain" id="PRO_5023862036" evidence="2">
    <location>
        <begin position="25"/>
        <end position="452"/>
    </location>
</feature>
<dbReference type="RefSeq" id="WP_150437199.1">
    <property type="nucleotide sequence ID" value="NZ_VYKJ01000015.1"/>
</dbReference>
<dbReference type="InterPro" id="IPR053145">
    <property type="entry name" value="AB_hydrolase_Est10"/>
</dbReference>
<reference evidence="4 5" key="1">
    <citation type="submission" date="2019-09" db="EMBL/GenBank/DDBJ databases">
        <authorList>
            <person name="Li Y."/>
        </authorList>
    </citation>
    <scope>NUCLEOTIDE SEQUENCE [LARGE SCALE GENOMIC DNA]</scope>
    <source>
        <strain evidence="4 5">L3-3HA</strain>
    </source>
</reference>
<evidence type="ECO:0000313" key="4">
    <source>
        <dbReference type="EMBL" id="KAA8996120.1"/>
    </source>
</evidence>
<dbReference type="PROSITE" id="PS00708">
    <property type="entry name" value="PRO_ENDOPEP_SER"/>
    <property type="match status" value="1"/>
</dbReference>
<dbReference type="Pfam" id="PF12146">
    <property type="entry name" value="Hydrolase_4"/>
    <property type="match status" value="1"/>
</dbReference>
<gene>
    <name evidence="4" type="ORF">FJU30_22410</name>
</gene>
<keyword evidence="5" id="KW-1185">Reference proteome</keyword>
<dbReference type="InterPro" id="IPR022742">
    <property type="entry name" value="Hydrolase_4"/>
</dbReference>
<dbReference type="EMBL" id="VYKJ01000015">
    <property type="protein sequence ID" value="KAA8996120.1"/>
    <property type="molecule type" value="Genomic_DNA"/>
</dbReference>
<evidence type="ECO:0000256" key="2">
    <source>
        <dbReference type="SAM" id="SignalP"/>
    </source>
</evidence>